<protein>
    <recommendedName>
        <fullName evidence="2">Secretion system C-terminal sorting domain-containing protein</fullName>
    </recommendedName>
</protein>
<dbReference type="InterPro" id="IPR029058">
    <property type="entry name" value="AB_hydrolase_fold"/>
</dbReference>
<dbReference type="Gene3D" id="3.40.50.1820">
    <property type="entry name" value="alpha/beta hydrolase"/>
    <property type="match status" value="1"/>
</dbReference>
<name>A0ABX0XG73_9BACT</name>
<organism evidence="3 4">
    <name type="scientific">Neolewinella antarctica</name>
    <dbReference type="NCBI Taxonomy" id="442734"/>
    <lineage>
        <taxon>Bacteria</taxon>
        <taxon>Pseudomonadati</taxon>
        <taxon>Bacteroidota</taxon>
        <taxon>Saprospiria</taxon>
        <taxon>Saprospirales</taxon>
        <taxon>Lewinellaceae</taxon>
        <taxon>Neolewinella</taxon>
    </lineage>
</organism>
<dbReference type="EMBL" id="JAATJH010000008">
    <property type="protein sequence ID" value="NJC28145.1"/>
    <property type="molecule type" value="Genomic_DNA"/>
</dbReference>
<feature type="domain" description="Secretion system C-terminal sorting" evidence="2">
    <location>
        <begin position="473"/>
        <end position="545"/>
    </location>
</feature>
<evidence type="ECO:0000259" key="2">
    <source>
        <dbReference type="Pfam" id="PF18962"/>
    </source>
</evidence>
<feature type="chain" id="PRO_5046325120" description="Secretion system C-terminal sorting domain-containing protein" evidence="1">
    <location>
        <begin position="22"/>
        <end position="546"/>
    </location>
</feature>
<keyword evidence="4" id="KW-1185">Reference proteome</keyword>
<sequence length="546" mass="59484">MHKNYLITALSLLFVVSSLQAQVRFLDPVFDAGSAETVTYANNFSEQFQMNIDLTADVYQPVGDTLDLRPVVVLYHTGNFLPRYFNGSAYGGKDDSVNIEILTRLVERGYVGMSATYRSGWQPAADASTRTGTLLRAVYRASQDGHAMARYLRKTVAEDDNPYRIDTSRIVFYGIGSGGYLVQAHNFLDDVAQVEQNDQFYDEAGVSLINVDTISNPEGTIAAFEHIVNHPGYSSDVALTVNLGGALGDSLWIDGDKTSGNGGYEAPFIAAHSANDPFAPFYYGLVTVPVATPLPVVRVPGSNLVVSLANERGINDVLAPANVATLPDMFGPLANTINSIVNDYKDDERPVPGSNTETFPLGRDNLWTINRTGANAGTNGTAGAVYNWFSEPILRQKITGINDARPGANLDADRIIAGEPITNPNFNQPARAKAEIDSIMAHFYPRAWYALNLNDVVSSTQNLVSTTAIALTIFPNPATDQFTVEVAESELIRSVQITDIEGRIVRTISNINSNRTVVNREGMPRGVYIVQLRLDRGVSAQKVFIR</sequence>
<evidence type="ECO:0000313" key="3">
    <source>
        <dbReference type="EMBL" id="NJC28145.1"/>
    </source>
</evidence>
<evidence type="ECO:0000256" key="1">
    <source>
        <dbReference type="SAM" id="SignalP"/>
    </source>
</evidence>
<proteinExistence type="predicted"/>
<accession>A0ABX0XG73</accession>
<feature type="signal peptide" evidence="1">
    <location>
        <begin position="1"/>
        <end position="21"/>
    </location>
</feature>
<dbReference type="SUPFAM" id="SSF53474">
    <property type="entry name" value="alpha/beta-Hydrolases"/>
    <property type="match status" value="1"/>
</dbReference>
<comment type="caution">
    <text evidence="3">The sequence shown here is derived from an EMBL/GenBank/DDBJ whole genome shotgun (WGS) entry which is preliminary data.</text>
</comment>
<dbReference type="InterPro" id="IPR026444">
    <property type="entry name" value="Secre_tail"/>
</dbReference>
<dbReference type="NCBIfam" id="TIGR04183">
    <property type="entry name" value="Por_Secre_tail"/>
    <property type="match status" value="1"/>
</dbReference>
<evidence type="ECO:0000313" key="4">
    <source>
        <dbReference type="Proteomes" id="UP000770785"/>
    </source>
</evidence>
<keyword evidence="1" id="KW-0732">Signal</keyword>
<dbReference type="Pfam" id="PF18962">
    <property type="entry name" value="Por_Secre_tail"/>
    <property type="match status" value="1"/>
</dbReference>
<dbReference type="RefSeq" id="WP_168039873.1">
    <property type="nucleotide sequence ID" value="NZ_JAATJH010000008.1"/>
</dbReference>
<gene>
    <name evidence="3" type="ORF">GGR27_003664</name>
</gene>
<reference evidence="3 4" key="1">
    <citation type="submission" date="2020-03" db="EMBL/GenBank/DDBJ databases">
        <title>Genomic Encyclopedia of Type Strains, Phase IV (KMG-IV): sequencing the most valuable type-strain genomes for metagenomic binning, comparative biology and taxonomic classification.</title>
        <authorList>
            <person name="Goeker M."/>
        </authorList>
    </citation>
    <scope>NUCLEOTIDE SEQUENCE [LARGE SCALE GENOMIC DNA]</scope>
    <source>
        <strain evidence="3 4">DSM 105096</strain>
    </source>
</reference>
<dbReference type="Proteomes" id="UP000770785">
    <property type="component" value="Unassembled WGS sequence"/>
</dbReference>